<dbReference type="EMBL" id="JADKYU010000194">
    <property type="protein sequence ID" value="MBF4983440.1"/>
    <property type="molecule type" value="Genomic_DNA"/>
</dbReference>
<organism evidence="2 3">
    <name type="scientific">Nonlabens mediterrranea</name>
    <dbReference type="NCBI Taxonomy" id="1419947"/>
    <lineage>
        <taxon>Bacteria</taxon>
        <taxon>Pseudomonadati</taxon>
        <taxon>Bacteroidota</taxon>
        <taxon>Flavobacteriia</taxon>
        <taxon>Flavobacteriales</taxon>
        <taxon>Flavobacteriaceae</taxon>
        <taxon>Nonlabens</taxon>
    </lineage>
</organism>
<comment type="caution">
    <text evidence="2">The sequence shown here is derived from an EMBL/GenBank/DDBJ whole genome shotgun (WGS) entry which is preliminary data.</text>
</comment>
<dbReference type="Proteomes" id="UP001194729">
    <property type="component" value="Unassembled WGS sequence"/>
</dbReference>
<feature type="transmembrane region" description="Helical" evidence="1">
    <location>
        <begin position="16"/>
        <end position="35"/>
    </location>
</feature>
<evidence type="ECO:0000256" key="1">
    <source>
        <dbReference type="SAM" id="Phobius"/>
    </source>
</evidence>
<keyword evidence="1" id="KW-1133">Transmembrane helix</keyword>
<keyword evidence="1" id="KW-0472">Membrane</keyword>
<keyword evidence="3" id="KW-1185">Reference proteome</keyword>
<sequence>MKELILQQDNVIMVDYAFNIAGTLAIACVLFYIVYSNFFKDYTKNQMVSNGTINTFDLLTQKKKNYSNTFFNY</sequence>
<evidence type="ECO:0000313" key="3">
    <source>
        <dbReference type="Proteomes" id="UP001194729"/>
    </source>
</evidence>
<dbReference type="PROSITE" id="PS51257">
    <property type="entry name" value="PROKAR_LIPOPROTEIN"/>
    <property type="match status" value="1"/>
</dbReference>
<name>A0ABS0A275_9FLAO</name>
<protein>
    <submittedName>
        <fullName evidence="2">Uncharacterized protein</fullName>
    </submittedName>
</protein>
<keyword evidence="1" id="KW-0812">Transmembrane</keyword>
<proteinExistence type="predicted"/>
<evidence type="ECO:0000313" key="2">
    <source>
        <dbReference type="EMBL" id="MBF4983440.1"/>
    </source>
</evidence>
<reference evidence="2 3" key="1">
    <citation type="submission" date="2020-11" db="EMBL/GenBank/DDBJ databases">
        <title>P. mediterranea TC4 genome.</title>
        <authorList>
            <person name="Molmeret M."/>
        </authorList>
    </citation>
    <scope>NUCLEOTIDE SEQUENCE [LARGE SCALE GENOMIC DNA]</scope>
    <source>
        <strain evidence="2 3">TC4</strain>
    </source>
</reference>
<accession>A0ABS0A275</accession>
<gene>
    <name evidence="2" type="ORF">FNJ87_03525</name>
</gene>